<comment type="caution">
    <text evidence="1">The sequence shown here is derived from an EMBL/GenBank/DDBJ whole genome shotgun (WGS) entry which is preliminary data.</text>
</comment>
<proteinExistence type="predicted"/>
<dbReference type="Proteomes" id="UP001155586">
    <property type="component" value="Unassembled WGS sequence"/>
</dbReference>
<evidence type="ECO:0000313" key="2">
    <source>
        <dbReference type="Proteomes" id="UP001155586"/>
    </source>
</evidence>
<dbReference type="RefSeq" id="WP_265687128.1">
    <property type="nucleotide sequence ID" value="NZ_JAKRRX010000029.1"/>
</dbReference>
<keyword evidence="2" id="KW-1185">Reference proteome</keyword>
<dbReference type="EMBL" id="JAKRRX010000029">
    <property type="protein sequence ID" value="MCW8333618.1"/>
    <property type="molecule type" value="Genomic_DNA"/>
</dbReference>
<evidence type="ECO:0000313" key="1">
    <source>
        <dbReference type="EMBL" id="MCW8333618.1"/>
    </source>
</evidence>
<dbReference type="AlphaFoldDB" id="A0A9X3CDC4"/>
<organism evidence="1 2">
    <name type="scientific">Vibrio paucivorans</name>
    <dbReference type="NCBI Taxonomy" id="2829489"/>
    <lineage>
        <taxon>Bacteria</taxon>
        <taxon>Pseudomonadati</taxon>
        <taxon>Pseudomonadota</taxon>
        <taxon>Gammaproteobacteria</taxon>
        <taxon>Vibrionales</taxon>
        <taxon>Vibrionaceae</taxon>
        <taxon>Vibrio</taxon>
    </lineage>
</organism>
<sequence>MKIAIILHGPLKSIGKSGKDAHTPKDQLSDNTSTIYNCLEGKNNLTLSVGSHHNIYYVHRENDSIDLENVTTIKIEAQNKARSWKRNNSDLLRENLLCALNAIEGYDYYLFLRTDQLVPLDMLINCLSEDNLLFSNVGRKRIYFQDFVIGIPEGKKEQFISALGVESGFSSNIHIDIPIRLMSCYYNKQYPPYVRTHYKINDRLYNDYYDYISENVDCLEIEMFSNIVWRGSKLSDEFVEYEVNVRSQDKINKKAGCKFFSFSCFDYQLIIGRKLGFVFNKLCGKVFKVVTGDSW</sequence>
<accession>A0A9X3CDC4</accession>
<gene>
    <name evidence="1" type="ORF">MD483_07255</name>
</gene>
<reference evidence="1" key="1">
    <citation type="submission" date="2022-02" db="EMBL/GenBank/DDBJ databases">
        <title>Vibrio sp. nov., a new bacterium isolated from Bohai sea, China.</title>
        <authorList>
            <person name="Yuan Y."/>
        </authorList>
    </citation>
    <scope>NUCLEOTIDE SEQUENCE</scope>
    <source>
        <strain evidence="1">DBSS07</strain>
    </source>
</reference>
<name>A0A9X3CDC4_9VIBR</name>
<protein>
    <submittedName>
        <fullName evidence="1">Uncharacterized protein</fullName>
    </submittedName>
</protein>